<sequence length="171" mass="19833">MARIVLFKAEKVDLKKEEVPSDFALRYWRPGIFNWKPKGKPLKYYLYTVFHFTGIFKNRSFAYIELLDVKTGISAASLLVVPAHFKYPFMKKNDIQFTYVMTKSEFRGKRLAILLLQEAWTRRTDKSGMAWYVTNTDNTASIRVAEKAGFALDGYGKREGGLLNRLKKIES</sequence>
<keyword evidence="1" id="KW-0808">Transferase</keyword>
<evidence type="ECO:0000313" key="2">
    <source>
        <dbReference type="Proteomes" id="UP000516305"/>
    </source>
</evidence>
<dbReference type="EMBL" id="CP060139">
    <property type="protein sequence ID" value="QNR24747.1"/>
    <property type="molecule type" value="Genomic_DNA"/>
</dbReference>
<accession>A0A7H0VG99</accession>
<dbReference type="SUPFAM" id="SSF55729">
    <property type="entry name" value="Acyl-CoA N-acyltransferases (Nat)"/>
    <property type="match status" value="1"/>
</dbReference>
<dbReference type="RefSeq" id="WP_210759273.1">
    <property type="nucleotide sequence ID" value="NZ_CP060139.1"/>
</dbReference>
<dbReference type="InterPro" id="IPR016181">
    <property type="entry name" value="Acyl_CoA_acyltransferase"/>
</dbReference>
<dbReference type="Proteomes" id="UP000516305">
    <property type="component" value="Chromosome"/>
</dbReference>
<dbReference type="AlphaFoldDB" id="A0A7H0VG99"/>
<protein>
    <submittedName>
        <fullName evidence="1">GNAT family N-acetyltransferase</fullName>
    </submittedName>
</protein>
<name>A0A7H0VG99_9FLAO</name>
<dbReference type="Gene3D" id="3.40.630.30">
    <property type="match status" value="1"/>
</dbReference>
<reference evidence="1 2" key="1">
    <citation type="submission" date="2020-08" db="EMBL/GenBank/DDBJ databases">
        <title>Croceimicrobium hydrocarbonivorans gen. nov., sp. nov., a novel marine bacterium isolated from a bacterial consortium that degrades polyethylene terephthalate.</title>
        <authorList>
            <person name="Liu R."/>
        </authorList>
    </citation>
    <scope>NUCLEOTIDE SEQUENCE [LARGE SCALE GENOMIC DNA]</scope>
    <source>
        <strain evidence="1 2">A20-9</strain>
    </source>
</reference>
<dbReference type="GO" id="GO:0016740">
    <property type="term" value="F:transferase activity"/>
    <property type="evidence" value="ECO:0007669"/>
    <property type="project" value="UniProtKB-KW"/>
</dbReference>
<proteinExistence type="predicted"/>
<organism evidence="1 2">
    <name type="scientific">Croceimicrobium hydrocarbonivorans</name>
    <dbReference type="NCBI Taxonomy" id="2761580"/>
    <lineage>
        <taxon>Bacteria</taxon>
        <taxon>Pseudomonadati</taxon>
        <taxon>Bacteroidota</taxon>
        <taxon>Flavobacteriia</taxon>
        <taxon>Flavobacteriales</taxon>
        <taxon>Owenweeksiaceae</taxon>
        <taxon>Croceimicrobium</taxon>
    </lineage>
</organism>
<gene>
    <name evidence="1" type="ORF">H4K34_02575</name>
</gene>
<keyword evidence="2" id="KW-1185">Reference proteome</keyword>
<evidence type="ECO:0000313" key="1">
    <source>
        <dbReference type="EMBL" id="QNR24747.1"/>
    </source>
</evidence>
<dbReference type="KEGG" id="chyd:H4K34_02575"/>